<reference evidence="2" key="1">
    <citation type="journal article" date="2022" name="Int. J. Mol. Sci.">
        <title>Draft Genome of Tanacetum Coccineum: Genomic Comparison of Closely Related Tanacetum-Family Plants.</title>
        <authorList>
            <person name="Yamashiro T."/>
            <person name="Shiraishi A."/>
            <person name="Nakayama K."/>
            <person name="Satake H."/>
        </authorList>
    </citation>
    <scope>NUCLEOTIDE SEQUENCE</scope>
</reference>
<protein>
    <submittedName>
        <fullName evidence="2">Uncharacterized protein</fullName>
    </submittedName>
</protein>
<feature type="region of interest" description="Disordered" evidence="1">
    <location>
        <begin position="1"/>
        <end position="67"/>
    </location>
</feature>
<keyword evidence="3" id="KW-1185">Reference proteome</keyword>
<dbReference type="Proteomes" id="UP001151760">
    <property type="component" value="Unassembled WGS sequence"/>
</dbReference>
<feature type="compositionally biased region" description="Acidic residues" evidence="1">
    <location>
        <begin position="25"/>
        <end position="37"/>
    </location>
</feature>
<comment type="caution">
    <text evidence="2">The sequence shown here is derived from an EMBL/GenBank/DDBJ whole genome shotgun (WGS) entry which is preliminary data.</text>
</comment>
<name>A0ABQ5CZH2_9ASTR</name>
<evidence type="ECO:0000313" key="2">
    <source>
        <dbReference type="EMBL" id="GJT32138.1"/>
    </source>
</evidence>
<evidence type="ECO:0000313" key="3">
    <source>
        <dbReference type="Proteomes" id="UP001151760"/>
    </source>
</evidence>
<accession>A0ABQ5CZH2</accession>
<feature type="compositionally biased region" description="Basic and acidic residues" evidence="1">
    <location>
        <begin position="38"/>
        <end position="50"/>
    </location>
</feature>
<reference evidence="2" key="2">
    <citation type="submission" date="2022-01" db="EMBL/GenBank/DDBJ databases">
        <authorList>
            <person name="Yamashiro T."/>
            <person name="Shiraishi A."/>
            <person name="Satake H."/>
            <person name="Nakayama K."/>
        </authorList>
    </citation>
    <scope>NUCLEOTIDE SEQUENCE</scope>
</reference>
<sequence length="327" mass="36453">MVEPLSPNHVFDFSVDDPAHNLEDPKEEFEEEPEEEPKEQPEEEPNKGPEEVIGVSSITPSPLSESSSDFKFTALVTADRAVWLPPSGSTFEVGGPSSLSSLPPHLLAPDVKRLKEDTETIYGSVKTLERGMRTHQTEIAANHFGVDIVKRRMDAFDVDVGFIEMDATGTSDHALVIEEENHRLMRRVDSLEVSNTLAAMSEYRIEREFSSLCVWLTEMLGGDDVEARPMRVLMCWHSMESLNPQGRRDHLMVPSRFTFITMPPRRLKRRVVERLVKNQVAEAIAEFERNRTNQENAGRSGGTGGANEDRGAGAGEARGVIAPEVND</sequence>
<evidence type="ECO:0000256" key="1">
    <source>
        <dbReference type="SAM" id="MobiDB-lite"/>
    </source>
</evidence>
<organism evidence="2 3">
    <name type="scientific">Tanacetum coccineum</name>
    <dbReference type="NCBI Taxonomy" id="301880"/>
    <lineage>
        <taxon>Eukaryota</taxon>
        <taxon>Viridiplantae</taxon>
        <taxon>Streptophyta</taxon>
        <taxon>Embryophyta</taxon>
        <taxon>Tracheophyta</taxon>
        <taxon>Spermatophyta</taxon>
        <taxon>Magnoliopsida</taxon>
        <taxon>eudicotyledons</taxon>
        <taxon>Gunneridae</taxon>
        <taxon>Pentapetalae</taxon>
        <taxon>asterids</taxon>
        <taxon>campanulids</taxon>
        <taxon>Asterales</taxon>
        <taxon>Asteraceae</taxon>
        <taxon>Asteroideae</taxon>
        <taxon>Anthemideae</taxon>
        <taxon>Anthemidinae</taxon>
        <taxon>Tanacetum</taxon>
    </lineage>
</organism>
<feature type="compositionally biased region" description="Low complexity" evidence="1">
    <location>
        <begin position="56"/>
        <end position="67"/>
    </location>
</feature>
<dbReference type="EMBL" id="BQNB010014766">
    <property type="protein sequence ID" value="GJT32138.1"/>
    <property type="molecule type" value="Genomic_DNA"/>
</dbReference>
<proteinExistence type="predicted"/>
<gene>
    <name evidence="2" type="ORF">Tco_0922557</name>
</gene>
<feature type="region of interest" description="Disordered" evidence="1">
    <location>
        <begin position="291"/>
        <end position="327"/>
    </location>
</feature>